<reference evidence="9" key="1">
    <citation type="journal article" date="2019" name="Int. J. Syst. Evol. Microbiol.">
        <title>The Global Catalogue of Microorganisms (GCM) 10K type strain sequencing project: providing services to taxonomists for standard genome sequencing and annotation.</title>
        <authorList>
            <consortium name="The Broad Institute Genomics Platform"/>
            <consortium name="The Broad Institute Genome Sequencing Center for Infectious Disease"/>
            <person name="Wu L."/>
            <person name="Ma J."/>
        </authorList>
    </citation>
    <scope>NUCLEOTIDE SEQUENCE [LARGE SCALE GENOMIC DNA]</scope>
    <source>
        <strain evidence="9">TISTR 1535</strain>
    </source>
</reference>
<evidence type="ECO:0000256" key="4">
    <source>
        <dbReference type="ARBA" id="ARBA00022723"/>
    </source>
</evidence>
<dbReference type="PANTHER" id="PTHR32494">
    <property type="entry name" value="ALLANTOATE DEIMINASE-RELATED"/>
    <property type="match status" value="1"/>
</dbReference>
<comment type="caution">
    <text evidence="8">The sequence shown here is derived from an EMBL/GenBank/DDBJ whole genome shotgun (WGS) entry which is preliminary data.</text>
</comment>
<comment type="subunit">
    <text evidence="3">Homodimer.</text>
</comment>
<comment type="cofactor">
    <cofactor evidence="1">
        <name>Mn(2+)</name>
        <dbReference type="ChEBI" id="CHEBI:29035"/>
    </cofactor>
</comment>
<proteinExistence type="inferred from homology"/>
<evidence type="ECO:0000256" key="2">
    <source>
        <dbReference type="ARBA" id="ARBA00006153"/>
    </source>
</evidence>
<keyword evidence="9" id="KW-1185">Reference proteome</keyword>
<dbReference type="PANTHER" id="PTHR32494:SF19">
    <property type="entry name" value="ALLANTOATE DEIMINASE-RELATED"/>
    <property type="match status" value="1"/>
</dbReference>
<evidence type="ECO:0000256" key="1">
    <source>
        <dbReference type="ARBA" id="ARBA00001936"/>
    </source>
</evidence>
<evidence type="ECO:0000256" key="5">
    <source>
        <dbReference type="ARBA" id="ARBA00022801"/>
    </source>
</evidence>
<dbReference type="NCBIfam" id="TIGR01879">
    <property type="entry name" value="hydantase"/>
    <property type="match status" value="1"/>
</dbReference>
<name>A0ABW5V889_9BACI</name>
<dbReference type="Gene3D" id="3.30.70.360">
    <property type="match status" value="1"/>
</dbReference>
<dbReference type="RefSeq" id="WP_382392786.1">
    <property type="nucleotide sequence ID" value="NZ_JBHUNA010000018.1"/>
</dbReference>
<gene>
    <name evidence="8" type="ORF">ACFSUO_07795</name>
</gene>
<evidence type="ECO:0000256" key="3">
    <source>
        <dbReference type="ARBA" id="ARBA00011738"/>
    </source>
</evidence>
<dbReference type="InterPro" id="IPR002933">
    <property type="entry name" value="Peptidase_M20"/>
</dbReference>
<dbReference type="Proteomes" id="UP001597502">
    <property type="component" value="Unassembled WGS sequence"/>
</dbReference>
<dbReference type="InterPro" id="IPR011650">
    <property type="entry name" value="Peptidase_M20_dimer"/>
</dbReference>
<dbReference type="Gene3D" id="3.40.630.10">
    <property type="entry name" value="Zn peptidases"/>
    <property type="match status" value="1"/>
</dbReference>
<evidence type="ECO:0000259" key="7">
    <source>
        <dbReference type="Pfam" id="PF07687"/>
    </source>
</evidence>
<sequence length="339" mass="37204">MGSHLDTVYNGGGYDGVVGVLCALATIKMLKDAHFKPQKNIAVICFVSEESSRFGISTIGSKAVSGELDFNELKGVTDKDGITVKQAVEDMGVHWEELEQAVLPSHKLEQFLEVHIEQGDKLQESHSQIGIVTGIARPTRLIVTTYGTSNHTGTTPMHKRNDALVAIAPLISYVQEEALKINQQKDPYLVATVSTISAKPNSITSIPGEVQMGIDIRSINDGAKQKLVEKITNYCQQIEGQYSVHVQLHTLVDNKPVNLDQTIQTKLSRSSQNLSFKTESMVSGAGHDAMNMATRWPTGLVFIPCRDGISHQPQEYTEIQNMENATKVLSEYLQSEALL</sequence>
<dbReference type="EC" id="3.5.-.-" evidence="8"/>
<keyword evidence="5 8" id="KW-0378">Hydrolase</keyword>
<comment type="similarity">
    <text evidence="2">Belongs to the peptidase M20 family.</text>
</comment>
<evidence type="ECO:0000313" key="8">
    <source>
        <dbReference type="EMBL" id="MFD2760867.1"/>
    </source>
</evidence>
<dbReference type="SUPFAM" id="SSF53187">
    <property type="entry name" value="Zn-dependent exopeptidases"/>
    <property type="match status" value="1"/>
</dbReference>
<keyword evidence="4" id="KW-0479">Metal-binding</keyword>
<dbReference type="InterPro" id="IPR010158">
    <property type="entry name" value="Amidase_Cbmase"/>
</dbReference>
<dbReference type="InterPro" id="IPR036264">
    <property type="entry name" value="Bact_exopeptidase_dim_dom"/>
</dbReference>
<keyword evidence="6" id="KW-0464">Manganese</keyword>
<dbReference type="GO" id="GO:0016787">
    <property type="term" value="F:hydrolase activity"/>
    <property type="evidence" value="ECO:0007669"/>
    <property type="project" value="UniProtKB-KW"/>
</dbReference>
<evidence type="ECO:0000256" key="6">
    <source>
        <dbReference type="ARBA" id="ARBA00023211"/>
    </source>
</evidence>
<accession>A0ABW5V889</accession>
<dbReference type="EMBL" id="JBHUNA010000018">
    <property type="protein sequence ID" value="MFD2760867.1"/>
    <property type="molecule type" value="Genomic_DNA"/>
</dbReference>
<dbReference type="SUPFAM" id="SSF55031">
    <property type="entry name" value="Bacterial exopeptidase dimerisation domain"/>
    <property type="match status" value="1"/>
</dbReference>
<dbReference type="Pfam" id="PF01546">
    <property type="entry name" value="Peptidase_M20"/>
    <property type="match status" value="1"/>
</dbReference>
<evidence type="ECO:0000313" key="9">
    <source>
        <dbReference type="Proteomes" id="UP001597502"/>
    </source>
</evidence>
<dbReference type="Pfam" id="PF07687">
    <property type="entry name" value="M20_dimer"/>
    <property type="match status" value="1"/>
</dbReference>
<protein>
    <submittedName>
        <fullName evidence="8">Hydantoinase/carbamoylase family amidase</fullName>
        <ecNumber evidence="8">3.5.-.-</ecNumber>
    </submittedName>
</protein>
<feature type="domain" description="Peptidase M20 dimerisation" evidence="7">
    <location>
        <begin position="143"/>
        <end position="241"/>
    </location>
</feature>
<organism evidence="8 9">
    <name type="scientific">Lentibacillus juripiscarius</name>
    <dbReference type="NCBI Taxonomy" id="257446"/>
    <lineage>
        <taxon>Bacteria</taxon>
        <taxon>Bacillati</taxon>
        <taxon>Bacillota</taxon>
        <taxon>Bacilli</taxon>
        <taxon>Bacillales</taxon>
        <taxon>Bacillaceae</taxon>
        <taxon>Lentibacillus</taxon>
    </lineage>
</organism>